<dbReference type="RefSeq" id="WP_161921443.1">
    <property type="nucleotide sequence ID" value="NZ_JAACYS010000069.1"/>
</dbReference>
<feature type="region of interest" description="Disordered" evidence="1">
    <location>
        <begin position="35"/>
        <end position="67"/>
    </location>
</feature>
<evidence type="ECO:0000256" key="3">
    <source>
        <dbReference type="SAM" id="SignalP"/>
    </source>
</evidence>
<sequence length="130" mass="14097">MKKIMTVLVTAMLLFATPVGNFIVQDQPITVEAKGFKGKRGGSPNSGITNFQKKQNQNRSTYNNQSTTKPRTGGFMRGLIAGGLAGILFGSLLAQWGILGSLLGLLINVGAILIIVWLVVKLFKRMNRAY</sequence>
<dbReference type="EMBL" id="JAACYS010000069">
    <property type="protein sequence ID" value="NCU18613.1"/>
    <property type="molecule type" value="Genomic_DNA"/>
</dbReference>
<gene>
    <name evidence="4" type="ORF">GW534_12950</name>
</gene>
<protein>
    <recommendedName>
        <fullName evidence="6">Preprotein translocase subunit Tim44</fullName>
    </recommendedName>
</protein>
<feature type="compositionally biased region" description="Polar residues" evidence="1">
    <location>
        <begin position="43"/>
        <end position="67"/>
    </location>
</feature>
<comment type="caution">
    <text evidence="4">The sequence shown here is derived from an EMBL/GenBank/DDBJ whole genome shotgun (WGS) entry which is preliminary data.</text>
</comment>
<dbReference type="Proteomes" id="UP000743899">
    <property type="component" value="Unassembled WGS sequence"/>
</dbReference>
<feature type="transmembrane region" description="Helical" evidence="2">
    <location>
        <begin position="98"/>
        <end position="120"/>
    </location>
</feature>
<keyword evidence="2" id="KW-1133">Transmembrane helix</keyword>
<evidence type="ECO:0000256" key="2">
    <source>
        <dbReference type="SAM" id="Phobius"/>
    </source>
</evidence>
<name>A0ABX0A578_9BACI</name>
<accession>A0ABX0A578</accession>
<evidence type="ECO:0008006" key="6">
    <source>
        <dbReference type="Google" id="ProtNLM"/>
    </source>
</evidence>
<keyword evidence="5" id="KW-1185">Reference proteome</keyword>
<keyword evidence="2" id="KW-0812">Transmembrane</keyword>
<reference evidence="4 5" key="1">
    <citation type="submission" date="2020-01" db="EMBL/GenBank/DDBJ databases">
        <title>A novel Bacillus sp. from Pasinler.</title>
        <authorList>
            <person name="Adiguzel A."/>
            <person name="Ay H."/>
            <person name="Baltaci M.O."/>
        </authorList>
    </citation>
    <scope>NUCLEOTIDE SEQUENCE [LARGE SCALE GENOMIC DNA]</scope>
    <source>
        <strain evidence="4 5">P1</strain>
    </source>
</reference>
<evidence type="ECO:0000256" key="1">
    <source>
        <dbReference type="SAM" id="MobiDB-lite"/>
    </source>
</evidence>
<evidence type="ECO:0000313" key="5">
    <source>
        <dbReference type="Proteomes" id="UP000743899"/>
    </source>
</evidence>
<keyword evidence="2" id="KW-0472">Membrane</keyword>
<organism evidence="4 5">
    <name type="scientific">Pallidibacillus pasinlerensis</name>
    <dbReference type="NCBI Taxonomy" id="2703818"/>
    <lineage>
        <taxon>Bacteria</taxon>
        <taxon>Bacillati</taxon>
        <taxon>Bacillota</taxon>
        <taxon>Bacilli</taxon>
        <taxon>Bacillales</taxon>
        <taxon>Bacillaceae</taxon>
        <taxon>Pallidibacillus</taxon>
    </lineage>
</organism>
<evidence type="ECO:0000313" key="4">
    <source>
        <dbReference type="EMBL" id="NCU18613.1"/>
    </source>
</evidence>
<proteinExistence type="predicted"/>
<feature type="chain" id="PRO_5047110970" description="Preprotein translocase subunit Tim44" evidence="3">
    <location>
        <begin position="22"/>
        <end position="130"/>
    </location>
</feature>
<keyword evidence="3" id="KW-0732">Signal</keyword>
<feature type="signal peptide" evidence="3">
    <location>
        <begin position="1"/>
        <end position="21"/>
    </location>
</feature>